<dbReference type="GO" id="GO:0016740">
    <property type="term" value="F:transferase activity"/>
    <property type="evidence" value="ECO:0007669"/>
    <property type="project" value="UniProtKB-KW"/>
</dbReference>
<evidence type="ECO:0000313" key="2">
    <source>
        <dbReference type="EMBL" id="MDQ2065528.1"/>
    </source>
</evidence>
<keyword evidence="2" id="KW-0808">Transferase</keyword>
<feature type="domain" description="N-acetyltransferase" evidence="1">
    <location>
        <begin position="1"/>
        <end position="147"/>
    </location>
</feature>
<keyword evidence="3" id="KW-1185">Reference proteome</keyword>
<gene>
    <name evidence="2" type="ORF">Q9295_04025</name>
</gene>
<dbReference type="EMBL" id="JAVDBT010000003">
    <property type="protein sequence ID" value="MDQ2065528.1"/>
    <property type="molecule type" value="Genomic_DNA"/>
</dbReference>
<organism evidence="2 3">
    <name type="scientific">Pseudogemmobacter lacusdianii</name>
    <dbReference type="NCBI Taxonomy" id="3069608"/>
    <lineage>
        <taxon>Bacteria</taxon>
        <taxon>Pseudomonadati</taxon>
        <taxon>Pseudomonadota</taxon>
        <taxon>Alphaproteobacteria</taxon>
        <taxon>Rhodobacterales</taxon>
        <taxon>Paracoccaceae</taxon>
        <taxon>Pseudogemmobacter</taxon>
    </lineage>
</organism>
<dbReference type="PANTHER" id="PTHR43441">
    <property type="entry name" value="RIBOSOMAL-PROTEIN-SERINE ACETYLTRANSFERASE"/>
    <property type="match status" value="1"/>
</dbReference>
<dbReference type="InterPro" id="IPR000182">
    <property type="entry name" value="GNAT_dom"/>
</dbReference>
<dbReference type="RefSeq" id="WP_306679215.1">
    <property type="nucleotide sequence ID" value="NZ_JAVDBT010000003.1"/>
</dbReference>
<evidence type="ECO:0000259" key="1">
    <source>
        <dbReference type="PROSITE" id="PS51186"/>
    </source>
</evidence>
<accession>A0ABU0VV50</accession>
<name>A0ABU0VV50_9RHOB</name>
<dbReference type="Pfam" id="PF13302">
    <property type="entry name" value="Acetyltransf_3"/>
    <property type="match status" value="1"/>
</dbReference>
<comment type="caution">
    <text evidence="2">The sequence shown here is derived from an EMBL/GenBank/DDBJ whole genome shotgun (WGS) entry which is preliminary data.</text>
</comment>
<protein>
    <submittedName>
        <fullName evidence="2">GNAT family protein</fullName>
        <ecNumber evidence="2">2.-.-.-</ecNumber>
    </submittedName>
</protein>
<dbReference type="EC" id="2.-.-.-" evidence="2"/>
<dbReference type="InterPro" id="IPR051908">
    <property type="entry name" value="Ribosomal_N-acetyltransferase"/>
</dbReference>
<reference evidence="2 3" key="1">
    <citation type="submission" date="2023-08" db="EMBL/GenBank/DDBJ databases">
        <title>Characterization of two Paracoccaceae strains isolated from Phycosphere and proposal of Xinfangfangia lacusdiani sp. nov.</title>
        <authorList>
            <person name="Deng Y."/>
            <person name="Zhang Y.Q."/>
        </authorList>
    </citation>
    <scope>NUCLEOTIDE SEQUENCE [LARGE SCALE GENOMIC DNA]</scope>
    <source>
        <strain evidence="2 3">CPCC 101601</strain>
    </source>
</reference>
<dbReference type="InterPro" id="IPR016181">
    <property type="entry name" value="Acyl_CoA_acyltransferase"/>
</dbReference>
<dbReference type="Proteomes" id="UP001239680">
    <property type="component" value="Unassembled WGS sequence"/>
</dbReference>
<dbReference type="SUPFAM" id="SSF55729">
    <property type="entry name" value="Acyl-CoA N-acyltransferases (Nat)"/>
    <property type="match status" value="1"/>
</dbReference>
<evidence type="ECO:0000313" key="3">
    <source>
        <dbReference type="Proteomes" id="UP001239680"/>
    </source>
</evidence>
<sequence>MGLRPATAADFDFIRSLTTHPDYTPFIGDADEGQLAVWAASPACRILIWQDGPAKGFAIFREIGDPSGRVELFRLALTPAGGGAGKAFFAALIDYGFNTLNAARIWLDASGENPRAIKLYSAAGFQLEGVMRQHWYRPALGHAVDLHLMGLMRSEWLAQGAA</sequence>
<proteinExistence type="predicted"/>
<dbReference type="PANTHER" id="PTHR43441:SF11">
    <property type="entry name" value="RIBOSOMAL-PROTEIN-SERINE ACETYLTRANSFERASE"/>
    <property type="match status" value="1"/>
</dbReference>
<dbReference type="PROSITE" id="PS51186">
    <property type="entry name" value="GNAT"/>
    <property type="match status" value="1"/>
</dbReference>
<dbReference type="Gene3D" id="3.40.630.30">
    <property type="match status" value="1"/>
</dbReference>